<keyword evidence="5 14" id="KW-0812">Transmembrane</keyword>
<feature type="compositionally biased region" description="Low complexity" evidence="13">
    <location>
        <begin position="228"/>
        <end position="244"/>
    </location>
</feature>
<dbReference type="FunCoup" id="A0A2K3DWY4">
    <property type="interactions" value="1317"/>
</dbReference>
<dbReference type="GO" id="GO:1904215">
    <property type="term" value="P:regulation of protein import into chloroplast stroma"/>
    <property type="evidence" value="ECO:0000318"/>
    <property type="project" value="GO_Central"/>
</dbReference>
<comment type="subcellular location">
    <subcellularLocation>
        <location evidence="2">Membrane</location>
        <topology evidence="2">Multi-pass membrane protein</topology>
    </subcellularLocation>
</comment>
<gene>
    <name evidence="16" type="ORF">CHLRE_03g169050v5</name>
</gene>
<feature type="transmembrane region" description="Helical" evidence="14">
    <location>
        <begin position="363"/>
        <end position="381"/>
    </location>
</feature>
<keyword evidence="9" id="KW-0862">Zinc</keyword>
<evidence type="ECO:0000256" key="9">
    <source>
        <dbReference type="ARBA" id="ARBA00022833"/>
    </source>
</evidence>
<dbReference type="GO" id="GO:0004842">
    <property type="term" value="F:ubiquitin-protein transferase activity"/>
    <property type="evidence" value="ECO:0000318"/>
    <property type="project" value="GO_Central"/>
</dbReference>
<reference evidence="16 17" key="1">
    <citation type="journal article" date="2007" name="Science">
        <title>The Chlamydomonas genome reveals the evolution of key animal and plant functions.</title>
        <authorList>
            <person name="Merchant S.S."/>
            <person name="Prochnik S.E."/>
            <person name="Vallon O."/>
            <person name="Harris E.H."/>
            <person name="Karpowicz S.J."/>
            <person name="Witman G.B."/>
            <person name="Terry A."/>
            <person name="Salamov A."/>
            <person name="Fritz-Laylin L.K."/>
            <person name="Marechal-Drouard L."/>
            <person name="Marshall W.F."/>
            <person name="Qu L.H."/>
            <person name="Nelson D.R."/>
            <person name="Sanderfoot A.A."/>
            <person name="Spalding M.H."/>
            <person name="Kapitonov V.V."/>
            <person name="Ren Q."/>
            <person name="Ferris P."/>
            <person name="Lindquist E."/>
            <person name="Shapiro H."/>
            <person name="Lucas S.M."/>
            <person name="Grimwood J."/>
            <person name="Schmutz J."/>
            <person name="Cardol P."/>
            <person name="Cerutti H."/>
            <person name="Chanfreau G."/>
            <person name="Chen C.L."/>
            <person name="Cognat V."/>
            <person name="Croft M.T."/>
            <person name="Dent R."/>
            <person name="Dutcher S."/>
            <person name="Fernandez E."/>
            <person name="Fukuzawa H."/>
            <person name="Gonzalez-Ballester D."/>
            <person name="Gonzalez-Halphen D."/>
            <person name="Hallmann A."/>
            <person name="Hanikenne M."/>
            <person name="Hippler M."/>
            <person name="Inwood W."/>
            <person name="Jabbari K."/>
            <person name="Kalanon M."/>
            <person name="Kuras R."/>
            <person name="Lefebvre P.A."/>
            <person name="Lemaire S.D."/>
            <person name="Lobanov A.V."/>
            <person name="Lohr M."/>
            <person name="Manuell A."/>
            <person name="Meier I."/>
            <person name="Mets L."/>
            <person name="Mittag M."/>
            <person name="Mittelmeier T."/>
            <person name="Moroney J.V."/>
            <person name="Moseley J."/>
            <person name="Napoli C."/>
            <person name="Nedelcu A.M."/>
            <person name="Niyogi K."/>
            <person name="Novoselov S.V."/>
            <person name="Paulsen I.T."/>
            <person name="Pazour G."/>
            <person name="Purton S."/>
            <person name="Ral J.P."/>
            <person name="Riano-Pachon D.M."/>
            <person name="Riekhof W."/>
            <person name="Rymarquis L."/>
            <person name="Schroda M."/>
            <person name="Stern D."/>
            <person name="Umen J."/>
            <person name="Willows R."/>
            <person name="Wilson N."/>
            <person name="Zimmer S.L."/>
            <person name="Allmer J."/>
            <person name="Balk J."/>
            <person name="Bisova K."/>
            <person name="Chen C.J."/>
            <person name="Elias M."/>
            <person name="Gendler K."/>
            <person name="Hauser C."/>
            <person name="Lamb M.R."/>
            <person name="Ledford H."/>
            <person name="Long J.C."/>
            <person name="Minagawa J."/>
            <person name="Page M.D."/>
            <person name="Pan J."/>
            <person name="Pootakham W."/>
            <person name="Roje S."/>
            <person name="Rose A."/>
            <person name="Stahlberg E."/>
            <person name="Terauchi A.M."/>
            <person name="Yang P."/>
            <person name="Ball S."/>
            <person name="Bowler C."/>
            <person name="Dieckmann C.L."/>
            <person name="Gladyshev V.N."/>
            <person name="Green P."/>
            <person name="Jorgensen R."/>
            <person name="Mayfield S."/>
            <person name="Mueller-Roeber B."/>
            <person name="Rajamani S."/>
            <person name="Sayre R.T."/>
            <person name="Brokstein P."/>
            <person name="Dubchak I."/>
            <person name="Goodstein D."/>
            <person name="Hornick L."/>
            <person name="Huang Y.W."/>
            <person name="Jhaveri J."/>
            <person name="Luo Y."/>
            <person name="Martinez D."/>
            <person name="Ngau W.C."/>
            <person name="Otillar B."/>
            <person name="Poliakov A."/>
            <person name="Porter A."/>
            <person name="Szajkowski L."/>
            <person name="Werner G."/>
            <person name="Zhou K."/>
            <person name="Grigoriev I.V."/>
            <person name="Rokhsar D.S."/>
            <person name="Grossman A.R."/>
        </authorList>
    </citation>
    <scope>NUCLEOTIDE SEQUENCE [LARGE SCALE GENOMIC DNA]</scope>
    <source>
        <strain evidence="17">CC-503</strain>
    </source>
</reference>
<feature type="compositionally biased region" description="Low complexity" evidence="13">
    <location>
        <begin position="261"/>
        <end position="271"/>
    </location>
</feature>
<name>A0A2K3DWY4_CHLRE</name>
<dbReference type="SUPFAM" id="SSF57850">
    <property type="entry name" value="RING/U-box"/>
    <property type="match status" value="1"/>
</dbReference>
<evidence type="ECO:0000256" key="14">
    <source>
        <dbReference type="SAM" id="Phobius"/>
    </source>
</evidence>
<keyword evidence="11 14" id="KW-0472">Membrane</keyword>
<dbReference type="GO" id="GO:0008270">
    <property type="term" value="F:zinc ion binding"/>
    <property type="evidence" value="ECO:0007669"/>
    <property type="project" value="UniProtKB-KW"/>
</dbReference>
<evidence type="ECO:0000313" key="17">
    <source>
        <dbReference type="Proteomes" id="UP000006906"/>
    </source>
</evidence>
<dbReference type="RefSeq" id="XP_042925975.1">
    <property type="nucleotide sequence ID" value="XM_043060846.1"/>
</dbReference>
<dbReference type="Gramene" id="PNW85038">
    <property type="protein sequence ID" value="PNW85038"/>
    <property type="gene ID" value="CHLRE_03g169050v5"/>
</dbReference>
<evidence type="ECO:0000256" key="3">
    <source>
        <dbReference type="ARBA" id="ARBA00012483"/>
    </source>
</evidence>
<dbReference type="GeneID" id="5728972"/>
<dbReference type="Pfam" id="PF12483">
    <property type="entry name" value="GIDE"/>
    <property type="match status" value="1"/>
</dbReference>
<evidence type="ECO:0000256" key="7">
    <source>
        <dbReference type="ARBA" id="ARBA00022771"/>
    </source>
</evidence>
<dbReference type="OrthoDB" id="66726at2759"/>
<evidence type="ECO:0000259" key="15">
    <source>
        <dbReference type="PROSITE" id="PS50089"/>
    </source>
</evidence>
<dbReference type="SMART" id="SM00184">
    <property type="entry name" value="RING"/>
    <property type="match status" value="1"/>
</dbReference>
<dbReference type="InterPro" id="IPR022170">
    <property type="entry name" value="MUL1-like"/>
</dbReference>
<dbReference type="InParanoid" id="A0A2K3DWY4"/>
<accession>A0A2K3DWY4</accession>
<evidence type="ECO:0000256" key="8">
    <source>
        <dbReference type="ARBA" id="ARBA00022786"/>
    </source>
</evidence>
<dbReference type="Pfam" id="PF13920">
    <property type="entry name" value="zf-C3HC4_3"/>
    <property type="match status" value="1"/>
</dbReference>
<dbReference type="Proteomes" id="UP000006906">
    <property type="component" value="Chromosome 3"/>
</dbReference>
<dbReference type="GO" id="GO:0009941">
    <property type="term" value="C:chloroplast envelope"/>
    <property type="evidence" value="ECO:0000318"/>
    <property type="project" value="GO_Central"/>
</dbReference>
<evidence type="ECO:0000256" key="12">
    <source>
        <dbReference type="PROSITE-ProRule" id="PRU00175"/>
    </source>
</evidence>
<evidence type="ECO:0000256" key="13">
    <source>
        <dbReference type="SAM" id="MobiDB-lite"/>
    </source>
</evidence>
<keyword evidence="6" id="KW-0479">Metal-binding</keyword>
<sequence>MSTFTGSPRPSSWLDYISIGGVASLGASFIFFQLAGGHDARIQQLVQAVALDWLAGARQLDGTLPRLVAARGRIGCREPSKCELSDQPAVMRELLEEEVYFKEHTSGRVTHESFEVRREQEQREAFLEDVSGSIRLDNLQHAAGLPSVMEVKQVFRPVDLLQGTLLQAVINKAFKSMVKHGVRSTERFLPVNTTVTVIGELCRDTLGAPASTSGSNSSSSGSSGGSGSSRAAVAAAPAGAGNRGQDAGAGPSSGSKSINAAGISSKLSGASSKGGGGGGGLGPSGGDTAASSSTSAMTAAATAAAAAVGSELLTQAAAAGASVVAQALPYTLRMPSHGPFHVTTLTLPQLRASMERTSRTLRVFAWGFGVLGTALVVRKLFAQLWRLRQHRIGQRRMAEAEAVRRQRAAERAAAAGVNGTAALAQAAAEEESGARNPGTCVVCMDRDADVVFTGCGHLCACYGCSTNLTKCPICRVNSRMLRVYRP</sequence>
<feature type="region of interest" description="Disordered" evidence="13">
    <location>
        <begin position="208"/>
        <end position="292"/>
    </location>
</feature>
<evidence type="ECO:0000313" key="16">
    <source>
        <dbReference type="EMBL" id="PNW85038.1"/>
    </source>
</evidence>
<evidence type="ECO:0000256" key="5">
    <source>
        <dbReference type="ARBA" id="ARBA00022692"/>
    </source>
</evidence>
<dbReference type="STRING" id="3055.A0A2K3DWY4"/>
<dbReference type="InterPro" id="IPR013083">
    <property type="entry name" value="Znf_RING/FYVE/PHD"/>
</dbReference>
<evidence type="ECO:0000256" key="4">
    <source>
        <dbReference type="ARBA" id="ARBA00022679"/>
    </source>
</evidence>
<proteinExistence type="predicted"/>
<keyword evidence="8" id="KW-0833">Ubl conjugation pathway</keyword>
<dbReference type="AlphaFoldDB" id="A0A2K3DWY4"/>
<feature type="compositionally biased region" description="Low complexity" evidence="13">
    <location>
        <begin position="208"/>
        <end position="221"/>
    </location>
</feature>
<dbReference type="InterPro" id="IPR044231">
    <property type="entry name" value="SP1/SPL1"/>
</dbReference>
<evidence type="ECO:0000256" key="10">
    <source>
        <dbReference type="ARBA" id="ARBA00022989"/>
    </source>
</evidence>
<dbReference type="EC" id="2.3.2.27" evidence="3"/>
<dbReference type="GO" id="GO:0016020">
    <property type="term" value="C:membrane"/>
    <property type="evidence" value="ECO:0007669"/>
    <property type="project" value="UniProtKB-SubCell"/>
</dbReference>
<keyword evidence="4" id="KW-0808">Transferase</keyword>
<dbReference type="PANTHER" id="PTHR47568">
    <property type="match status" value="1"/>
</dbReference>
<dbReference type="EMBL" id="CM008964">
    <property type="protein sequence ID" value="PNW85038.1"/>
    <property type="molecule type" value="Genomic_DNA"/>
</dbReference>
<dbReference type="PaxDb" id="3055-EDP06180"/>
<keyword evidence="7 12" id="KW-0863">Zinc-finger</keyword>
<keyword evidence="10 14" id="KW-1133">Transmembrane helix</keyword>
<dbReference type="ExpressionAtlas" id="A0A2K3DWY4">
    <property type="expression patterns" value="baseline"/>
</dbReference>
<feature type="transmembrane region" description="Helical" evidence="14">
    <location>
        <begin position="12"/>
        <end position="35"/>
    </location>
</feature>
<organism evidence="16 17">
    <name type="scientific">Chlamydomonas reinhardtii</name>
    <name type="common">Chlamydomonas smithii</name>
    <dbReference type="NCBI Taxonomy" id="3055"/>
    <lineage>
        <taxon>Eukaryota</taxon>
        <taxon>Viridiplantae</taxon>
        <taxon>Chlorophyta</taxon>
        <taxon>core chlorophytes</taxon>
        <taxon>Chlorophyceae</taxon>
        <taxon>CS clade</taxon>
        <taxon>Chlamydomonadales</taxon>
        <taxon>Chlamydomonadaceae</taxon>
        <taxon>Chlamydomonas</taxon>
    </lineage>
</organism>
<evidence type="ECO:0000256" key="1">
    <source>
        <dbReference type="ARBA" id="ARBA00000900"/>
    </source>
</evidence>
<dbReference type="GO" id="GO:0061630">
    <property type="term" value="F:ubiquitin protein ligase activity"/>
    <property type="evidence" value="ECO:0007669"/>
    <property type="project" value="UniProtKB-EC"/>
</dbReference>
<dbReference type="GO" id="GO:0016567">
    <property type="term" value="P:protein ubiquitination"/>
    <property type="evidence" value="ECO:0007669"/>
    <property type="project" value="InterPro"/>
</dbReference>
<dbReference type="Gene3D" id="3.30.40.10">
    <property type="entry name" value="Zinc/RING finger domain, C3HC4 (zinc finger)"/>
    <property type="match status" value="1"/>
</dbReference>
<dbReference type="OMA" id="PYTLRMP"/>
<evidence type="ECO:0000256" key="2">
    <source>
        <dbReference type="ARBA" id="ARBA00004141"/>
    </source>
</evidence>
<evidence type="ECO:0000256" key="11">
    <source>
        <dbReference type="ARBA" id="ARBA00023136"/>
    </source>
</evidence>
<keyword evidence="17" id="KW-1185">Reference proteome</keyword>
<dbReference type="CDD" id="cd16510">
    <property type="entry name" value="RING-HC_IAPs"/>
    <property type="match status" value="1"/>
</dbReference>
<dbReference type="KEGG" id="cre:CHLRE_03g169050v5"/>
<protein>
    <recommendedName>
        <fullName evidence="3">RING-type E3 ubiquitin transferase</fullName>
        <ecNumber evidence="3">2.3.2.27</ecNumber>
    </recommendedName>
</protein>
<feature type="domain" description="RING-type" evidence="15">
    <location>
        <begin position="440"/>
        <end position="475"/>
    </location>
</feature>
<dbReference type="InterPro" id="IPR001841">
    <property type="entry name" value="Znf_RING"/>
</dbReference>
<comment type="catalytic activity">
    <reaction evidence="1">
        <text>S-ubiquitinyl-[E2 ubiquitin-conjugating enzyme]-L-cysteine + [acceptor protein]-L-lysine = [E2 ubiquitin-conjugating enzyme]-L-cysteine + N(6)-ubiquitinyl-[acceptor protein]-L-lysine.</text>
        <dbReference type="EC" id="2.3.2.27"/>
    </reaction>
</comment>
<feature type="compositionally biased region" description="Gly residues" evidence="13">
    <location>
        <begin position="272"/>
        <end position="285"/>
    </location>
</feature>
<dbReference type="PANTHER" id="PTHR47568:SF2">
    <property type="entry name" value="E3 UBIQUITIN-PROTEIN LIGASE SP1-RELATED"/>
    <property type="match status" value="1"/>
</dbReference>
<dbReference type="PROSITE" id="PS50089">
    <property type="entry name" value="ZF_RING_2"/>
    <property type="match status" value="1"/>
</dbReference>
<evidence type="ECO:0000256" key="6">
    <source>
        <dbReference type="ARBA" id="ARBA00022723"/>
    </source>
</evidence>